<sequence length="87" mass="9259">MPPAVVLARQREAGFALSPGLFHHSGALKSAGHRVTEDASRRAAARGRVPPVGSPVLPHFENFSPFVLVGWRESVAYAPSAPRYALG</sequence>
<dbReference type="EMBL" id="WNYA01012180">
    <property type="protein sequence ID" value="KAG8539965.1"/>
    <property type="molecule type" value="Genomic_DNA"/>
</dbReference>
<protein>
    <submittedName>
        <fullName evidence="1">Uncharacterized protein</fullName>
    </submittedName>
</protein>
<organism evidence="1 2">
    <name type="scientific">Engystomops pustulosus</name>
    <name type="common">Tungara frog</name>
    <name type="synonym">Physalaemus pustulosus</name>
    <dbReference type="NCBI Taxonomy" id="76066"/>
    <lineage>
        <taxon>Eukaryota</taxon>
        <taxon>Metazoa</taxon>
        <taxon>Chordata</taxon>
        <taxon>Craniata</taxon>
        <taxon>Vertebrata</taxon>
        <taxon>Euteleostomi</taxon>
        <taxon>Amphibia</taxon>
        <taxon>Batrachia</taxon>
        <taxon>Anura</taxon>
        <taxon>Neobatrachia</taxon>
        <taxon>Hyloidea</taxon>
        <taxon>Leptodactylidae</taxon>
        <taxon>Leiuperinae</taxon>
        <taxon>Engystomops</taxon>
    </lineage>
</organism>
<gene>
    <name evidence="1" type="ORF">GDO81_020068</name>
</gene>
<dbReference type="AlphaFoldDB" id="A0AAV6YVV9"/>
<keyword evidence="2" id="KW-1185">Reference proteome</keyword>
<proteinExistence type="predicted"/>
<reference evidence="1" key="1">
    <citation type="thesis" date="2020" institute="ProQuest LLC" country="789 East Eisenhower Parkway, Ann Arbor, MI, USA">
        <title>Comparative Genomics and Chromosome Evolution.</title>
        <authorList>
            <person name="Mudd A.B."/>
        </authorList>
    </citation>
    <scope>NUCLEOTIDE SEQUENCE</scope>
    <source>
        <strain evidence="1">237g6f4</strain>
        <tissue evidence="1">Blood</tissue>
    </source>
</reference>
<name>A0AAV6YVV9_ENGPU</name>
<accession>A0AAV6YVV9</accession>
<dbReference type="Proteomes" id="UP000824782">
    <property type="component" value="Unassembled WGS sequence"/>
</dbReference>
<comment type="caution">
    <text evidence="1">The sequence shown here is derived from an EMBL/GenBank/DDBJ whole genome shotgun (WGS) entry which is preliminary data.</text>
</comment>
<evidence type="ECO:0000313" key="1">
    <source>
        <dbReference type="EMBL" id="KAG8539965.1"/>
    </source>
</evidence>
<evidence type="ECO:0000313" key="2">
    <source>
        <dbReference type="Proteomes" id="UP000824782"/>
    </source>
</evidence>